<dbReference type="InterPro" id="IPR024768">
    <property type="entry name" value="Marf1"/>
</dbReference>
<sequence length="138" mass="15612">MAYYWSQYFARDVAVFWDVVECPISDGKTVGDVSGSIKKALKDVGFVGTVSIIAYGQTSDKQKEFDSAGVPYIHVEEESRAKKITLGIWKWIIDHRILFSAATKVWYWPTLQTGGEPIIKSKQEDLVKVAFDDDVEEK</sequence>
<dbReference type="AlphaFoldDB" id="A0A565C614"/>
<reference evidence="1" key="1">
    <citation type="submission" date="2019-07" db="EMBL/GenBank/DDBJ databases">
        <authorList>
            <person name="Dittberner H."/>
        </authorList>
    </citation>
    <scope>NUCLEOTIDE SEQUENCE [LARGE SCALE GENOMIC DNA]</scope>
</reference>
<dbReference type="GO" id="GO:0005777">
    <property type="term" value="C:peroxisome"/>
    <property type="evidence" value="ECO:0007669"/>
    <property type="project" value="InterPro"/>
</dbReference>
<evidence type="ECO:0000313" key="1">
    <source>
        <dbReference type="EMBL" id="VVB09086.1"/>
    </source>
</evidence>
<name>A0A565C614_9BRAS</name>
<dbReference type="Proteomes" id="UP000489600">
    <property type="component" value="Unassembled WGS sequence"/>
</dbReference>
<dbReference type="PANTHER" id="PTHR14379">
    <property type="entry name" value="LIMKAIN B LKAP"/>
    <property type="match status" value="1"/>
</dbReference>
<accession>A0A565C614</accession>
<dbReference type="EMBL" id="CABITT030000006">
    <property type="protein sequence ID" value="VVB09086.1"/>
    <property type="molecule type" value="Genomic_DNA"/>
</dbReference>
<comment type="caution">
    <text evidence="1">The sequence shown here is derived from an EMBL/GenBank/DDBJ whole genome shotgun (WGS) entry which is preliminary data.</text>
</comment>
<protein>
    <recommendedName>
        <fullName evidence="3">NYN domain-containing protein</fullName>
    </recommendedName>
</protein>
<organism evidence="1 2">
    <name type="scientific">Arabis nemorensis</name>
    <dbReference type="NCBI Taxonomy" id="586526"/>
    <lineage>
        <taxon>Eukaryota</taxon>
        <taxon>Viridiplantae</taxon>
        <taxon>Streptophyta</taxon>
        <taxon>Embryophyta</taxon>
        <taxon>Tracheophyta</taxon>
        <taxon>Spermatophyta</taxon>
        <taxon>Magnoliopsida</taxon>
        <taxon>eudicotyledons</taxon>
        <taxon>Gunneridae</taxon>
        <taxon>Pentapetalae</taxon>
        <taxon>rosids</taxon>
        <taxon>malvids</taxon>
        <taxon>Brassicales</taxon>
        <taxon>Brassicaceae</taxon>
        <taxon>Arabideae</taxon>
        <taxon>Arabis</taxon>
    </lineage>
</organism>
<evidence type="ECO:0008006" key="3">
    <source>
        <dbReference type="Google" id="ProtNLM"/>
    </source>
</evidence>
<dbReference type="PANTHER" id="PTHR14379:SF7">
    <property type="entry name" value="ENDONUCLEASE OR GLYCOSYL HYDROLASE-RELATED"/>
    <property type="match status" value="1"/>
</dbReference>
<keyword evidence="2" id="KW-1185">Reference proteome</keyword>
<dbReference type="GO" id="GO:0010468">
    <property type="term" value="P:regulation of gene expression"/>
    <property type="evidence" value="ECO:0007669"/>
    <property type="project" value="InterPro"/>
</dbReference>
<evidence type="ECO:0000313" key="2">
    <source>
        <dbReference type="Proteomes" id="UP000489600"/>
    </source>
</evidence>
<proteinExistence type="predicted"/>
<gene>
    <name evidence="1" type="ORF">ANE_LOCUS19530</name>
</gene>
<dbReference type="OrthoDB" id="549353at2759"/>